<protein>
    <submittedName>
        <fullName evidence="1">Uncharacterized protein</fullName>
    </submittedName>
</protein>
<accession>A0A9D4BD73</accession>
<comment type="caution">
    <text evidence="1">The sequence shown here is derived from an EMBL/GenBank/DDBJ whole genome shotgun (WGS) entry which is preliminary data.</text>
</comment>
<reference evidence="1" key="1">
    <citation type="journal article" date="2019" name="bioRxiv">
        <title>The Genome of the Zebra Mussel, Dreissena polymorpha: A Resource for Invasive Species Research.</title>
        <authorList>
            <person name="McCartney M.A."/>
            <person name="Auch B."/>
            <person name="Kono T."/>
            <person name="Mallez S."/>
            <person name="Zhang Y."/>
            <person name="Obille A."/>
            <person name="Becker A."/>
            <person name="Abrahante J.E."/>
            <person name="Garbe J."/>
            <person name="Badalamenti J.P."/>
            <person name="Herman A."/>
            <person name="Mangelson H."/>
            <person name="Liachko I."/>
            <person name="Sullivan S."/>
            <person name="Sone E.D."/>
            <person name="Koren S."/>
            <person name="Silverstein K.A.T."/>
            <person name="Beckman K.B."/>
            <person name="Gohl D.M."/>
        </authorList>
    </citation>
    <scope>NUCLEOTIDE SEQUENCE</scope>
    <source>
        <strain evidence="1">Duluth1</strain>
        <tissue evidence="1">Whole animal</tissue>
    </source>
</reference>
<dbReference type="AlphaFoldDB" id="A0A9D4BD73"/>
<name>A0A9D4BD73_DREPO</name>
<evidence type="ECO:0000313" key="1">
    <source>
        <dbReference type="EMBL" id="KAH3689619.1"/>
    </source>
</evidence>
<organism evidence="1 2">
    <name type="scientific">Dreissena polymorpha</name>
    <name type="common">Zebra mussel</name>
    <name type="synonym">Mytilus polymorpha</name>
    <dbReference type="NCBI Taxonomy" id="45954"/>
    <lineage>
        <taxon>Eukaryota</taxon>
        <taxon>Metazoa</taxon>
        <taxon>Spiralia</taxon>
        <taxon>Lophotrochozoa</taxon>
        <taxon>Mollusca</taxon>
        <taxon>Bivalvia</taxon>
        <taxon>Autobranchia</taxon>
        <taxon>Heteroconchia</taxon>
        <taxon>Euheterodonta</taxon>
        <taxon>Imparidentia</taxon>
        <taxon>Neoheterodontei</taxon>
        <taxon>Myida</taxon>
        <taxon>Dreissenoidea</taxon>
        <taxon>Dreissenidae</taxon>
        <taxon>Dreissena</taxon>
    </lineage>
</organism>
<sequence length="153" mass="17387">MKFGETAPHPGGNVFQRTKTIFKLSLSIIRTNVRTKFHEDLTINETPRMLTRTTALPPCGHFHEDWTINVTSRVLTRKTAPPPGGHVFSTDRNHFKLSLAIIITNVLTNVTPSVFTTLTAPPLLAITNVLTKFHEDWTKNKTSRVLIRFYYSQ</sequence>
<dbReference type="EMBL" id="JAIWYP010000106">
    <property type="protein sequence ID" value="KAH3689619.1"/>
    <property type="molecule type" value="Genomic_DNA"/>
</dbReference>
<keyword evidence="2" id="KW-1185">Reference proteome</keyword>
<dbReference type="Proteomes" id="UP000828390">
    <property type="component" value="Unassembled WGS sequence"/>
</dbReference>
<reference evidence="1" key="2">
    <citation type="submission" date="2020-11" db="EMBL/GenBank/DDBJ databases">
        <authorList>
            <person name="McCartney M.A."/>
            <person name="Auch B."/>
            <person name="Kono T."/>
            <person name="Mallez S."/>
            <person name="Becker A."/>
            <person name="Gohl D.M."/>
            <person name="Silverstein K.A.T."/>
            <person name="Koren S."/>
            <person name="Bechman K.B."/>
            <person name="Herman A."/>
            <person name="Abrahante J.E."/>
            <person name="Garbe J."/>
        </authorList>
    </citation>
    <scope>NUCLEOTIDE SEQUENCE</scope>
    <source>
        <strain evidence="1">Duluth1</strain>
        <tissue evidence="1">Whole animal</tissue>
    </source>
</reference>
<evidence type="ECO:0000313" key="2">
    <source>
        <dbReference type="Proteomes" id="UP000828390"/>
    </source>
</evidence>
<gene>
    <name evidence="1" type="ORF">DPMN_190869</name>
</gene>
<proteinExistence type="predicted"/>